<evidence type="ECO:0000313" key="3">
    <source>
        <dbReference type="WBParaSite" id="Pan_g3844.t1"/>
    </source>
</evidence>
<evidence type="ECO:0000256" key="1">
    <source>
        <dbReference type="SAM" id="MobiDB-lite"/>
    </source>
</evidence>
<protein>
    <submittedName>
        <fullName evidence="3">Uncharacterized protein</fullName>
    </submittedName>
</protein>
<feature type="compositionally biased region" description="Basic and acidic residues" evidence="1">
    <location>
        <begin position="268"/>
        <end position="283"/>
    </location>
</feature>
<proteinExistence type="predicted"/>
<dbReference type="WBParaSite" id="Pan_g3844.t1">
    <property type="protein sequence ID" value="Pan_g3844.t1"/>
    <property type="gene ID" value="Pan_g3844"/>
</dbReference>
<reference evidence="3" key="2">
    <citation type="submission" date="2020-10" db="UniProtKB">
        <authorList>
            <consortium name="WormBaseParasite"/>
        </authorList>
    </citation>
    <scope>IDENTIFICATION</scope>
</reference>
<sequence>MDFLLSNDVKSLVLLYQKHRDDKKKSPDVPKNYGDLFKRIQRPHPNQLLTVHRVRHHFEIKYLNNGFSTSTKPRLNRNKSRSSQFSQRCVIPALQPASTSDKSSVQLPTSNSILSGSYQFTAPSAFPEPSETDYPRYRSDVCLNLAFGFVARHEFGYNEKLEKKLMERRSKFTALIVRISRQFTTSAPIVKRLPFSEEAASTQTSTEHSVSAWRRRFFSNNSVLEMRRSSSQNTSIRFMLTDVIKKCPSDWASTTTPSRPTPPMPEPTPKRLADPPIPRETRC</sequence>
<accession>A0A7E4VV64</accession>
<dbReference type="Proteomes" id="UP000492821">
    <property type="component" value="Unassembled WGS sequence"/>
</dbReference>
<dbReference type="AlphaFoldDB" id="A0A7E4VV64"/>
<organism evidence="2 3">
    <name type="scientific">Panagrellus redivivus</name>
    <name type="common">Microworm</name>
    <dbReference type="NCBI Taxonomy" id="6233"/>
    <lineage>
        <taxon>Eukaryota</taxon>
        <taxon>Metazoa</taxon>
        <taxon>Ecdysozoa</taxon>
        <taxon>Nematoda</taxon>
        <taxon>Chromadorea</taxon>
        <taxon>Rhabditida</taxon>
        <taxon>Tylenchina</taxon>
        <taxon>Panagrolaimomorpha</taxon>
        <taxon>Panagrolaimoidea</taxon>
        <taxon>Panagrolaimidae</taxon>
        <taxon>Panagrellus</taxon>
    </lineage>
</organism>
<keyword evidence="2" id="KW-1185">Reference proteome</keyword>
<feature type="region of interest" description="Disordered" evidence="1">
    <location>
        <begin position="249"/>
        <end position="283"/>
    </location>
</feature>
<name>A0A7E4VV64_PANRE</name>
<evidence type="ECO:0000313" key="2">
    <source>
        <dbReference type="Proteomes" id="UP000492821"/>
    </source>
</evidence>
<reference evidence="2" key="1">
    <citation type="journal article" date="2013" name="Genetics">
        <title>The draft genome and transcriptome of Panagrellus redivivus are shaped by the harsh demands of a free-living lifestyle.</title>
        <authorList>
            <person name="Srinivasan J."/>
            <person name="Dillman A.R."/>
            <person name="Macchietto M.G."/>
            <person name="Heikkinen L."/>
            <person name="Lakso M."/>
            <person name="Fracchia K.M."/>
            <person name="Antoshechkin I."/>
            <person name="Mortazavi A."/>
            <person name="Wong G."/>
            <person name="Sternberg P.W."/>
        </authorList>
    </citation>
    <scope>NUCLEOTIDE SEQUENCE [LARGE SCALE GENOMIC DNA]</scope>
    <source>
        <strain evidence="2">MT8872</strain>
    </source>
</reference>